<gene>
    <name evidence="4" type="ORF">F503_07457</name>
</gene>
<evidence type="ECO:0000259" key="3">
    <source>
        <dbReference type="Pfam" id="PF00561"/>
    </source>
</evidence>
<dbReference type="Pfam" id="PF00561">
    <property type="entry name" value="Abhydrolase_1"/>
    <property type="match status" value="1"/>
</dbReference>
<evidence type="ECO:0000313" key="5">
    <source>
        <dbReference type="Proteomes" id="UP000016923"/>
    </source>
</evidence>
<protein>
    <submittedName>
        <fullName evidence="4">Abhydrolase domain-containing protein</fullName>
    </submittedName>
</protein>
<evidence type="ECO:0000256" key="2">
    <source>
        <dbReference type="ARBA" id="ARBA00022801"/>
    </source>
</evidence>
<dbReference type="GO" id="GO:0052689">
    <property type="term" value="F:carboxylic ester hydrolase activity"/>
    <property type="evidence" value="ECO:0007669"/>
    <property type="project" value="TreeGrafter"/>
</dbReference>
<dbReference type="FunFam" id="3.40.50.1820:FF:000039">
    <property type="entry name" value="Esterase ybfF"/>
    <property type="match status" value="1"/>
</dbReference>
<dbReference type="Gene3D" id="3.40.50.1820">
    <property type="entry name" value="alpha/beta hydrolase"/>
    <property type="match status" value="1"/>
</dbReference>
<evidence type="ECO:0000313" key="4">
    <source>
        <dbReference type="EMBL" id="EPE09681.1"/>
    </source>
</evidence>
<evidence type="ECO:0000256" key="1">
    <source>
        <dbReference type="ARBA" id="ARBA00008645"/>
    </source>
</evidence>
<keyword evidence="2 4" id="KW-0378">Hydrolase</keyword>
<dbReference type="AlphaFoldDB" id="S3CCI3"/>
<dbReference type="PANTHER" id="PTHR46118:SF4">
    <property type="entry name" value="PROTEIN ABHD11"/>
    <property type="match status" value="1"/>
</dbReference>
<dbReference type="InterPro" id="IPR029058">
    <property type="entry name" value="AB_hydrolase_fold"/>
</dbReference>
<dbReference type="Proteomes" id="UP000016923">
    <property type="component" value="Unassembled WGS sequence"/>
</dbReference>
<name>S3CCI3_OPHP1</name>
<dbReference type="STRING" id="1262450.S3CCI3"/>
<dbReference type="GO" id="GO:0005739">
    <property type="term" value="C:mitochondrion"/>
    <property type="evidence" value="ECO:0007669"/>
    <property type="project" value="TreeGrafter"/>
</dbReference>
<sequence>MATLGPLRMCRAARRGAPLFSARAAATTASFPAQRLAPGKMRAAHAFYSSSASDDKPVELVYDLHRPEKPIADDKTKPILFLHGLFGSKKNNRSISKMLARDLGRSIYALDLRNHGESPHAPKHDYVSLAGDVSHFIKEHGLKETTVIGHSMGAKTAMTLALSEPDLVADIVAVDNAPVDAAIGSDFAKYVRGMKQIDRTHITRQAEADKLLQPFESSLVVRQFLLGNMHRVKPDDSSSPVLKFRIPLDILARALDNMGDFPYKDPSAIRFNKPALFVRGTKSKYVADEALPIIGQFFPKFELVDIDAGHWVISESPEAFRQAVVRFLTPEEE</sequence>
<accession>S3CCI3</accession>
<organism evidence="4 5">
    <name type="scientific">Ophiostoma piceae (strain UAMH 11346)</name>
    <name type="common">Sap stain fungus</name>
    <dbReference type="NCBI Taxonomy" id="1262450"/>
    <lineage>
        <taxon>Eukaryota</taxon>
        <taxon>Fungi</taxon>
        <taxon>Dikarya</taxon>
        <taxon>Ascomycota</taxon>
        <taxon>Pezizomycotina</taxon>
        <taxon>Sordariomycetes</taxon>
        <taxon>Sordariomycetidae</taxon>
        <taxon>Ophiostomatales</taxon>
        <taxon>Ophiostomataceae</taxon>
        <taxon>Ophiostoma</taxon>
    </lineage>
</organism>
<feature type="domain" description="AB hydrolase-1" evidence="3">
    <location>
        <begin position="77"/>
        <end position="316"/>
    </location>
</feature>
<dbReference type="SUPFAM" id="SSF53474">
    <property type="entry name" value="alpha/beta-Hydrolases"/>
    <property type="match status" value="1"/>
</dbReference>
<dbReference type="VEuPathDB" id="FungiDB:F503_07457"/>
<comment type="similarity">
    <text evidence="1">Belongs to the AB hydrolase superfamily.</text>
</comment>
<dbReference type="OMA" id="FLGMSDN"/>
<keyword evidence="5" id="KW-1185">Reference proteome</keyword>
<dbReference type="PANTHER" id="PTHR46118">
    <property type="entry name" value="PROTEIN ABHD11"/>
    <property type="match status" value="1"/>
</dbReference>
<reference evidence="4 5" key="1">
    <citation type="journal article" date="2013" name="BMC Genomics">
        <title>The genome and transcriptome of the pine saprophyte Ophiostoma piceae, and a comparison with the bark beetle-associated pine pathogen Grosmannia clavigera.</title>
        <authorList>
            <person name="Haridas S."/>
            <person name="Wang Y."/>
            <person name="Lim L."/>
            <person name="Massoumi Alamouti S."/>
            <person name="Jackman S."/>
            <person name="Docking R."/>
            <person name="Robertson G."/>
            <person name="Birol I."/>
            <person name="Bohlmann J."/>
            <person name="Breuil C."/>
        </authorList>
    </citation>
    <scope>NUCLEOTIDE SEQUENCE [LARGE SCALE GENOMIC DNA]</scope>
    <source>
        <strain evidence="4 5">UAMH 11346</strain>
    </source>
</reference>
<dbReference type="InterPro" id="IPR000073">
    <property type="entry name" value="AB_hydrolase_1"/>
</dbReference>
<dbReference type="OrthoDB" id="8119704at2759"/>
<dbReference type="ESTHER" id="ophp1-s3cci3">
    <property type="family name" value="ABHD11-Acetyl_transferase"/>
</dbReference>
<dbReference type="HOGENOM" id="CLU_020336_53_0_1"/>
<proteinExistence type="inferred from homology"/>
<dbReference type="eggNOG" id="KOG2382">
    <property type="taxonomic scope" value="Eukaryota"/>
</dbReference>
<dbReference type="EMBL" id="KE148147">
    <property type="protein sequence ID" value="EPE09681.1"/>
    <property type="molecule type" value="Genomic_DNA"/>
</dbReference>